<dbReference type="InterPro" id="IPR010982">
    <property type="entry name" value="Lambda_DNA-bd_dom_sf"/>
</dbReference>
<dbReference type="EMBL" id="CP118615">
    <property type="protein sequence ID" value="WDZ82741.1"/>
    <property type="molecule type" value="Genomic_DNA"/>
</dbReference>
<dbReference type="SUPFAM" id="SSF47413">
    <property type="entry name" value="lambda repressor-like DNA-binding domains"/>
    <property type="match status" value="1"/>
</dbReference>
<dbReference type="PROSITE" id="PS00356">
    <property type="entry name" value="HTH_LACI_1"/>
    <property type="match status" value="1"/>
</dbReference>
<proteinExistence type="predicted"/>
<dbReference type="Gene3D" id="3.40.50.2300">
    <property type="match status" value="2"/>
</dbReference>
<evidence type="ECO:0000256" key="4">
    <source>
        <dbReference type="SAM" id="MobiDB-lite"/>
    </source>
</evidence>
<reference evidence="6 7" key="1">
    <citation type="submission" date="2023-02" db="EMBL/GenBank/DDBJ databases">
        <authorList>
            <person name="Mo P."/>
        </authorList>
    </citation>
    <scope>NUCLEOTIDE SEQUENCE [LARGE SCALE GENOMIC DNA]</scope>
    <source>
        <strain evidence="6 7">HUAS 3</strain>
    </source>
</reference>
<dbReference type="Pfam" id="PF13377">
    <property type="entry name" value="Peripla_BP_3"/>
    <property type="match status" value="1"/>
</dbReference>
<dbReference type="InterPro" id="IPR028082">
    <property type="entry name" value="Peripla_BP_I"/>
</dbReference>
<dbReference type="CDD" id="cd01574">
    <property type="entry name" value="PBP1_LacI"/>
    <property type="match status" value="1"/>
</dbReference>
<dbReference type="GO" id="GO:0003677">
    <property type="term" value="F:DNA binding"/>
    <property type="evidence" value="ECO:0007669"/>
    <property type="project" value="UniProtKB-KW"/>
</dbReference>
<dbReference type="InterPro" id="IPR046335">
    <property type="entry name" value="LacI/GalR-like_sensor"/>
</dbReference>
<keyword evidence="1" id="KW-0805">Transcription regulation</keyword>
<dbReference type="PANTHER" id="PTHR30146">
    <property type="entry name" value="LACI-RELATED TRANSCRIPTIONAL REPRESSOR"/>
    <property type="match status" value="1"/>
</dbReference>
<evidence type="ECO:0000313" key="7">
    <source>
        <dbReference type="Proteomes" id="UP001219605"/>
    </source>
</evidence>
<feature type="domain" description="HTH lacI-type" evidence="5">
    <location>
        <begin position="1"/>
        <end position="53"/>
    </location>
</feature>
<evidence type="ECO:0000313" key="6">
    <source>
        <dbReference type="EMBL" id="WDZ82741.1"/>
    </source>
</evidence>
<organism evidence="6 7">
    <name type="scientific">Micromonospora cathayae</name>
    <dbReference type="NCBI Taxonomy" id="3028804"/>
    <lineage>
        <taxon>Bacteria</taxon>
        <taxon>Bacillati</taxon>
        <taxon>Actinomycetota</taxon>
        <taxon>Actinomycetes</taxon>
        <taxon>Micromonosporales</taxon>
        <taxon>Micromonosporaceae</taxon>
        <taxon>Micromonospora</taxon>
    </lineage>
</organism>
<name>A0ABY7ZIY6_9ACTN</name>
<feature type="region of interest" description="Disordered" evidence="4">
    <location>
        <begin position="308"/>
        <end position="347"/>
    </location>
</feature>
<sequence length="347" mass="36653">MRDVAELAGVSTQTVSRVVNQHPYVNDDTRRRVLMAMRELDYHPNPAARALVTRRSGTLGVIGYDSALFGPISMLYAIEDAARTAGYVVSVASVRHLDRRSVLDAIDWLRQQSVDGIIAIAPKPALAGALAEAPSGLACVTVGGGSTDAVPSARIDNAEGARLATRHLLDLGHATVHHVAGPDDWPEATERIRGWREALQAAGRPVPAVVPGDWSARSGFAQGGRLSADPGVTAVFCASDQQALGVLRALHEAGRRVPEDVSVVGFDGTLDSAQFLPPLTTVRQDFTELGRASLELLLAQLDRVEGSPVPRRELSPPELVIRASTAPAPGTPDVAGTPRLAGRARPA</sequence>
<keyword evidence="3" id="KW-0804">Transcription</keyword>
<dbReference type="SUPFAM" id="SSF53822">
    <property type="entry name" value="Periplasmic binding protein-like I"/>
    <property type="match status" value="1"/>
</dbReference>
<keyword evidence="2 6" id="KW-0238">DNA-binding</keyword>
<accession>A0ABY7ZIY6</accession>
<gene>
    <name evidence="6" type="ORF">PVK37_19955</name>
</gene>
<dbReference type="SMART" id="SM00354">
    <property type="entry name" value="HTH_LACI"/>
    <property type="match status" value="1"/>
</dbReference>
<dbReference type="Pfam" id="PF00356">
    <property type="entry name" value="LacI"/>
    <property type="match status" value="1"/>
</dbReference>
<dbReference type="Gene3D" id="1.10.260.40">
    <property type="entry name" value="lambda repressor-like DNA-binding domains"/>
    <property type="match status" value="1"/>
</dbReference>
<keyword evidence="7" id="KW-1185">Reference proteome</keyword>
<dbReference type="InterPro" id="IPR000843">
    <property type="entry name" value="HTH_LacI"/>
</dbReference>
<dbReference type="RefSeq" id="WP_275029057.1">
    <property type="nucleotide sequence ID" value="NZ_CP118615.1"/>
</dbReference>
<dbReference type="Proteomes" id="UP001219605">
    <property type="component" value="Chromosome"/>
</dbReference>
<dbReference type="PROSITE" id="PS50932">
    <property type="entry name" value="HTH_LACI_2"/>
    <property type="match status" value="1"/>
</dbReference>
<evidence type="ECO:0000259" key="5">
    <source>
        <dbReference type="PROSITE" id="PS50932"/>
    </source>
</evidence>
<protein>
    <submittedName>
        <fullName evidence="6">LacI family DNA-binding transcriptional regulator</fullName>
    </submittedName>
</protein>
<evidence type="ECO:0000256" key="3">
    <source>
        <dbReference type="ARBA" id="ARBA00023163"/>
    </source>
</evidence>
<evidence type="ECO:0000256" key="1">
    <source>
        <dbReference type="ARBA" id="ARBA00023015"/>
    </source>
</evidence>
<evidence type="ECO:0000256" key="2">
    <source>
        <dbReference type="ARBA" id="ARBA00023125"/>
    </source>
</evidence>
<dbReference type="CDD" id="cd01392">
    <property type="entry name" value="HTH_LacI"/>
    <property type="match status" value="1"/>
</dbReference>
<dbReference type="PANTHER" id="PTHR30146:SF153">
    <property type="entry name" value="LACTOSE OPERON REPRESSOR"/>
    <property type="match status" value="1"/>
</dbReference>